<keyword evidence="1" id="KW-0112">Calmodulin-binding</keyword>
<dbReference type="STRING" id="3983.A0A2C9W5L2"/>
<dbReference type="Proteomes" id="UP000091857">
    <property type="component" value="Chromosome 4"/>
</dbReference>
<dbReference type="Pfam" id="PF13178">
    <property type="entry name" value="DUF4005"/>
    <property type="match status" value="1"/>
</dbReference>
<reference evidence="7" key="1">
    <citation type="journal article" date="2016" name="Nat. Biotechnol.">
        <title>Sequencing wild and cultivated cassava and related species reveals extensive interspecific hybridization and genetic diversity.</title>
        <authorList>
            <person name="Bredeson J.V."/>
            <person name="Lyons J.B."/>
            <person name="Prochnik S.E."/>
            <person name="Wu G.A."/>
            <person name="Ha C.M."/>
            <person name="Edsinger-Gonzales E."/>
            <person name="Grimwood J."/>
            <person name="Schmutz J."/>
            <person name="Rabbi I.Y."/>
            <person name="Egesi C."/>
            <person name="Nauluvula P."/>
            <person name="Lebot V."/>
            <person name="Ndunguru J."/>
            <person name="Mkamilo G."/>
            <person name="Bart R.S."/>
            <person name="Setter T.L."/>
            <person name="Gleadow R.M."/>
            <person name="Kulakow P."/>
            <person name="Ferguson M.E."/>
            <person name="Rounsley S."/>
            <person name="Rokhsar D.S."/>
        </authorList>
    </citation>
    <scope>NUCLEOTIDE SEQUENCE [LARGE SCALE GENOMIC DNA]</scope>
    <source>
        <strain evidence="7">cv. AM560-2</strain>
    </source>
</reference>
<comment type="caution">
    <text evidence="6">The sequence shown here is derived from an EMBL/GenBank/DDBJ whole genome shotgun (WGS) entry which is preliminary data.</text>
</comment>
<evidence type="ECO:0000256" key="4">
    <source>
        <dbReference type="SAM" id="MobiDB-lite"/>
    </source>
</evidence>
<dbReference type="Gene3D" id="1.20.5.190">
    <property type="match status" value="1"/>
</dbReference>
<accession>A0A2C9W5L2</accession>
<comment type="similarity">
    <text evidence="2">Belongs to the IQD family.</text>
</comment>
<dbReference type="PROSITE" id="PS50096">
    <property type="entry name" value="IQ"/>
    <property type="match status" value="2"/>
</dbReference>
<dbReference type="CDD" id="cd23767">
    <property type="entry name" value="IQCD"/>
    <property type="match status" value="1"/>
</dbReference>
<organism evidence="6 7">
    <name type="scientific">Manihot esculenta</name>
    <name type="common">Cassava</name>
    <name type="synonym">Jatropha manihot</name>
    <dbReference type="NCBI Taxonomy" id="3983"/>
    <lineage>
        <taxon>Eukaryota</taxon>
        <taxon>Viridiplantae</taxon>
        <taxon>Streptophyta</taxon>
        <taxon>Embryophyta</taxon>
        <taxon>Tracheophyta</taxon>
        <taxon>Spermatophyta</taxon>
        <taxon>Magnoliopsida</taxon>
        <taxon>eudicotyledons</taxon>
        <taxon>Gunneridae</taxon>
        <taxon>Pentapetalae</taxon>
        <taxon>rosids</taxon>
        <taxon>fabids</taxon>
        <taxon>Malpighiales</taxon>
        <taxon>Euphorbiaceae</taxon>
        <taxon>Crotonoideae</taxon>
        <taxon>Manihoteae</taxon>
        <taxon>Manihot</taxon>
    </lineage>
</organism>
<evidence type="ECO:0000313" key="7">
    <source>
        <dbReference type="Proteomes" id="UP000091857"/>
    </source>
</evidence>
<dbReference type="GO" id="GO:0005516">
    <property type="term" value="F:calmodulin binding"/>
    <property type="evidence" value="ECO:0007669"/>
    <property type="project" value="UniProtKB-KW"/>
</dbReference>
<keyword evidence="7" id="KW-1185">Reference proteome</keyword>
<dbReference type="AlphaFoldDB" id="A0A2C9W5L2"/>
<evidence type="ECO:0000256" key="2">
    <source>
        <dbReference type="ARBA" id="ARBA00024341"/>
    </source>
</evidence>
<feature type="compositionally biased region" description="Low complexity" evidence="4">
    <location>
        <begin position="583"/>
        <end position="595"/>
    </location>
</feature>
<dbReference type="InterPro" id="IPR000048">
    <property type="entry name" value="IQ_motif_EF-hand-BS"/>
</dbReference>
<dbReference type="InterPro" id="IPR025064">
    <property type="entry name" value="DUF4005"/>
</dbReference>
<dbReference type="Gramene" id="Manes.04G163400.1.v8.1">
    <property type="protein sequence ID" value="Manes.04G163400.1.v8.1.CDS"/>
    <property type="gene ID" value="Manes.04G163400.v8.1"/>
</dbReference>
<evidence type="ECO:0000313" key="6">
    <source>
        <dbReference type="EMBL" id="OAY53447.1"/>
    </source>
</evidence>
<name>A0A2C9W5L2_MANES</name>
<comment type="subunit">
    <text evidence="3">Binds to multiple calmodulin (CaM) in the presence of Ca(2+) and CaM-like proteins.</text>
</comment>
<dbReference type="PANTHER" id="PTHR32295">
    <property type="entry name" value="IQ-DOMAIN 5-RELATED"/>
    <property type="match status" value="1"/>
</dbReference>
<protein>
    <recommendedName>
        <fullName evidence="5">DUF4005 domain-containing protein</fullName>
    </recommendedName>
</protein>
<gene>
    <name evidence="6" type="ORF">MANES_04G163400v8</name>
</gene>
<dbReference type="Pfam" id="PF00612">
    <property type="entry name" value="IQ"/>
    <property type="match status" value="2"/>
</dbReference>
<dbReference type="EMBL" id="CM004390">
    <property type="protein sequence ID" value="OAY53447.1"/>
    <property type="molecule type" value="Genomic_DNA"/>
</dbReference>
<feature type="domain" description="DUF4005" evidence="5">
    <location>
        <begin position="510"/>
        <end position="591"/>
    </location>
</feature>
<sequence length="630" mass="71744">MSVTVGKYQGWKQMGGPMKLKSCADNSQRKDTCILNRIWFYLFLEAHSYQQMKLIMKKMNYCINIRTYPPRSLPTPEFTIHFALCDFSFLRKKRLYSSLSFSSFTITSLGLWCEEHLVICVQVKSSSVLWNCSSQVSKTIFFLFHSLNHRISGDGNGDLMAKKRSWFNLVRKFFISDTQSNQEKKDKRRKWIFFGRLKVKSRLASISAPSPPRERTTLSESEQEQSKRALNVALASAAAAEAAVAAAHAAAEVVLLTGVPHSTTHQCDKETEQVSSMKIQADTLHSTHLCVRAIQEIAALKIQAAFRGYLARKALRALKGIVKLQAIIRGRNVRRQAMNTLKCLQSIVNIQSQVCAKRIQMAEGTCACDENKQFQSDKIIRVDTNSQKRWDGSILTKEEVDTLFLSKKEAAVKRERIKEYAFNHRNSAENERNKVNGRWRYWLDQWVDSQVSNKSKELEDLDTVLTSTPKPRVEYRGKQLKLRGLQRQYQVEGLESPITAPRRSFHRKQCSLGEDNSFSRSPVIPTYMAATESAKAKARSISSPKLRPGSFDAYSDSYSPCKNKLSLIASNATEVPNNCSFGRPSPYQQQQRSPSFKGLPVPVKSSRTWKDLSLNSEYSLRTWDHQSAFH</sequence>
<evidence type="ECO:0000256" key="1">
    <source>
        <dbReference type="ARBA" id="ARBA00022860"/>
    </source>
</evidence>
<dbReference type="SMART" id="SM00015">
    <property type="entry name" value="IQ"/>
    <property type="match status" value="2"/>
</dbReference>
<dbReference type="PANTHER" id="PTHR32295:SF41">
    <property type="entry name" value="PROTEIN IQ-DOMAIN 11"/>
    <property type="match status" value="1"/>
</dbReference>
<feature type="region of interest" description="Disordered" evidence="4">
    <location>
        <begin position="580"/>
        <end position="603"/>
    </location>
</feature>
<evidence type="ECO:0000259" key="5">
    <source>
        <dbReference type="Pfam" id="PF13178"/>
    </source>
</evidence>
<proteinExistence type="inferred from homology"/>
<evidence type="ECO:0000256" key="3">
    <source>
        <dbReference type="ARBA" id="ARBA00024378"/>
    </source>
</evidence>